<proteinExistence type="predicted"/>
<dbReference type="AlphaFoldDB" id="A0A0C3B565"/>
<evidence type="ECO:0000256" key="1">
    <source>
        <dbReference type="SAM" id="MobiDB-lite"/>
    </source>
</evidence>
<reference evidence="2 3" key="1">
    <citation type="submission" date="2014-04" db="EMBL/GenBank/DDBJ databases">
        <authorList>
            <consortium name="DOE Joint Genome Institute"/>
            <person name="Kuo A."/>
            <person name="Tarkka M."/>
            <person name="Buscot F."/>
            <person name="Kohler A."/>
            <person name="Nagy L.G."/>
            <person name="Floudas D."/>
            <person name="Copeland A."/>
            <person name="Barry K.W."/>
            <person name="Cichocki N."/>
            <person name="Veneault-Fourrey C."/>
            <person name="LaButti K."/>
            <person name="Lindquist E.A."/>
            <person name="Lipzen A."/>
            <person name="Lundell T."/>
            <person name="Morin E."/>
            <person name="Murat C."/>
            <person name="Sun H."/>
            <person name="Tunlid A."/>
            <person name="Henrissat B."/>
            <person name="Grigoriev I.V."/>
            <person name="Hibbett D.S."/>
            <person name="Martin F."/>
            <person name="Nordberg H.P."/>
            <person name="Cantor M.N."/>
            <person name="Hua S.X."/>
        </authorList>
    </citation>
    <scope>NUCLEOTIDE SEQUENCE [LARGE SCALE GENOMIC DNA]</scope>
    <source>
        <strain evidence="2 3">F 1598</strain>
    </source>
</reference>
<protein>
    <submittedName>
        <fullName evidence="2">Uncharacterized protein</fullName>
    </submittedName>
</protein>
<name>A0A0C3B565_PILCF</name>
<feature type="region of interest" description="Disordered" evidence="1">
    <location>
        <begin position="1"/>
        <end position="39"/>
    </location>
</feature>
<organism evidence="2 3">
    <name type="scientific">Piloderma croceum (strain F 1598)</name>
    <dbReference type="NCBI Taxonomy" id="765440"/>
    <lineage>
        <taxon>Eukaryota</taxon>
        <taxon>Fungi</taxon>
        <taxon>Dikarya</taxon>
        <taxon>Basidiomycota</taxon>
        <taxon>Agaricomycotina</taxon>
        <taxon>Agaricomycetes</taxon>
        <taxon>Agaricomycetidae</taxon>
        <taxon>Atheliales</taxon>
        <taxon>Atheliaceae</taxon>
        <taxon>Piloderma</taxon>
    </lineage>
</organism>
<evidence type="ECO:0000313" key="3">
    <source>
        <dbReference type="Proteomes" id="UP000054166"/>
    </source>
</evidence>
<dbReference type="Proteomes" id="UP000054166">
    <property type="component" value="Unassembled WGS sequence"/>
</dbReference>
<dbReference type="EMBL" id="KN832999">
    <property type="protein sequence ID" value="KIM81388.1"/>
    <property type="molecule type" value="Genomic_DNA"/>
</dbReference>
<feature type="compositionally biased region" description="Polar residues" evidence="1">
    <location>
        <begin position="1"/>
        <end position="11"/>
    </location>
</feature>
<accession>A0A0C3B565</accession>
<gene>
    <name evidence="2" type="ORF">PILCRDRAFT_821473</name>
</gene>
<reference evidence="3" key="2">
    <citation type="submission" date="2015-01" db="EMBL/GenBank/DDBJ databases">
        <title>Evolutionary Origins and Diversification of the Mycorrhizal Mutualists.</title>
        <authorList>
            <consortium name="DOE Joint Genome Institute"/>
            <consortium name="Mycorrhizal Genomics Consortium"/>
            <person name="Kohler A."/>
            <person name="Kuo A."/>
            <person name="Nagy L.G."/>
            <person name="Floudas D."/>
            <person name="Copeland A."/>
            <person name="Barry K.W."/>
            <person name="Cichocki N."/>
            <person name="Veneault-Fourrey C."/>
            <person name="LaButti K."/>
            <person name="Lindquist E.A."/>
            <person name="Lipzen A."/>
            <person name="Lundell T."/>
            <person name="Morin E."/>
            <person name="Murat C."/>
            <person name="Riley R."/>
            <person name="Ohm R."/>
            <person name="Sun H."/>
            <person name="Tunlid A."/>
            <person name="Henrissat B."/>
            <person name="Grigoriev I.V."/>
            <person name="Hibbett D.S."/>
            <person name="Martin F."/>
        </authorList>
    </citation>
    <scope>NUCLEOTIDE SEQUENCE [LARGE SCALE GENOMIC DNA]</scope>
    <source>
        <strain evidence="3">F 1598</strain>
    </source>
</reference>
<keyword evidence="3" id="KW-1185">Reference proteome</keyword>
<dbReference type="InParanoid" id="A0A0C3B565"/>
<dbReference type="HOGENOM" id="CLU_2050496_0_0_1"/>
<evidence type="ECO:0000313" key="2">
    <source>
        <dbReference type="EMBL" id="KIM81388.1"/>
    </source>
</evidence>
<sequence length="120" mass="13620">MVRQEQPQPSVLSRLERQPPRFSRIAHPQATQTLHSAPYVEDVMTHPPIDLSEASGYDNLEEASAELDLNDRVFGGDQEGRTMRLMVSILVVRLVRVGRRTLRRLYVTSQRKAVNVNVAV</sequence>